<dbReference type="AlphaFoldDB" id="A0A3A8M759"/>
<accession>A0A3A8M759</accession>
<comment type="caution">
    <text evidence="2">The sequence shown here is derived from an EMBL/GenBank/DDBJ whole genome shotgun (WGS) entry which is preliminary data.</text>
</comment>
<protein>
    <submittedName>
        <fullName evidence="2">Uncharacterized protein</fullName>
    </submittedName>
</protein>
<keyword evidence="3" id="KW-1185">Reference proteome</keyword>
<evidence type="ECO:0000256" key="1">
    <source>
        <dbReference type="SAM" id="MobiDB-lite"/>
    </source>
</evidence>
<evidence type="ECO:0000313" key="3">
    <source>
        <dbReference type="Proteomes" id="UP000273405"/>
    </source>
</evidence>
<name>A0A3A8M759_9BACT</name>
<feature type="region of interest" description="Disordered" evidence="1">
    <location>
        <begin position="68"/>
        <end position="110"/>
    </location>
</feature>
<evidence type="ECO:0000313" key="2">
    <source>
        <dbReference type="EMBL" id="RKH28178.1"/>
    </source>
</evidence>
<organism evidence="2 3">
    <name type="scientific">Corallococcus sicarius</name>
    <dbReference type="NCBI Taxonomy" id="2316726"/>
    <lineage>
        <taxon>Bacteria</taxon>
        <taxon>Pseudomonadati</taxon>
        <taxon>Myxococcota</taxon>
        <taxon>Myxococcia</taxon>
        <taxon>Myxococcales</taxon>
        <taxon>Cystobacterineae</taxon>
        <taxon>Myxococcaceae</taxon>
        <taxon>Corallococcus</taxon>
    </lineage>
</organism>
<gene>
    <name evidence="2" type="ORF">D7X12_40335</name>
</gene>
<dbReference type="RefSeq" id="WP_120630433.1">
    <property type="nucleotide sequence ID" value="NZ_RAWG01000541.1"/>
</dbReference>
<sequence length="110" mass="10970">MGLLALLDGEEGLVDDDEPHEAPALLQASHELGRGALELEDGDAAASERGIGHALVCDGIHDGAQAQRLRGAGSGGGGSLGDDDGGEEGGQEHGGWLYIAPSHPPSPNSG</sequence>
<dbReference type="Proteomes" id="UP000273405">
    <property type="component" value="Unassembled WGS sequence"/>
</dbReference>
<reference evidence="3" key="1">
    <citation type="submission" date="2018-09" db="EMBL/GenBank/DDBJ databases">
        <authorList>
            <person name="Livingstone P.G."/>
            <person name="Whitworth D.E."/>
        </authorList>
    </citation>
    <scope>NUCLEOTIDE SEQUENCE [LARGE SCALE GENOMIC DNA]</scope>
    <source>
        <strain evidence="3">CA040B</strain>
    </source>
</reference>
<proteinExistence type="predicted"/>
<dbReference type="EMBL" id="RAWG01000541">
    <property type="protein sequence ID" value="RKH28178.1"/>
    <property type="molecule type" value="Genomic_DNA"/>
</dbReference>